<name>A0A8H6RT55_9PEZI</name>
<feature type="transmembrane region" description="Helical" evidence="2">
    <location>
        <begin position="174"/>
        <end position="194"/>
    </location>
</feature>
<evidence type="ECO:0000256" key="1">
    <source>
        <dbReference type="SAM" id="MobiDB-lite"/>
    </source>
</evidence>
<feature type="domain" description="Acyltransferase 3" evidence="3">
    <location>
        <begin position="78"/>
        <end position="478"/>
    </location>
</feature>
<feature type="region of interest" description="Disordered" evidence="1">
    <location>
        <begin position="15"/>
        <end position="35"/>
    </location>
</feature>
<evidence type="ECO:0000313" key="5">
    <source>
        <dbReference type="Proteomes" id="UP000660729"/>
    </source>
</evidence>
<organism evidence="4 5">
    <name type="scientific">Pseudocercospora fuligena</name>
    <dbReference type="NCBI Taxonomy" id="685502"/>
    <lineage>
        <taxon>Eukaryota</taxon>
        <taxon>Fungi</taxon>
        <taxon>Dikarya</taxon>
        <taxon>Ascomycota</taxon>
        <taxon>Pezizomycotina</taxon>
        <taxon>Dothideomycetes</taxon>
        <taxon>Dothideomycetidae</taxon>
        <taxon>Mycosphaerellales</taxon>
        <taxon>Mycosphaerellaceae</taxon>
        <taxon>Pseudocercospora</taxon>
    </lineage>
</organism>
<feature type="transmembrane region" description="Helical" evidence="2">
    <location>
        <begin position="420"/>
        <end position="444"/>
    </location>
</feature>
<dbReference type="OrthoDB" id="5819582at2759"/>
<gene>
    <name evidence="4" type="ORF">HII31_02454</name>
</gene>
<keyword evidence="2" id="KW-0472">Membrane</keyword>
<proteinExistence type="predicted"/>
<comment type="caution">
    <text evidence="4">The sequence shown here is derived from an EMBL/GenBank/DDBJ whole genome shotgun (WGS) entry which is preliminary data.</text>
</comment>
<evidence type="ECO:0000256" key="2">
    <source>
        <dbReference type="SAM" id="Phobius"/>
    </source>
</evidence>
<keyword evidence="5" id="KW-1185">Reference proteome</keyword>
<protein>
    <submittedName>
        <fullName evidence="4">O-acetyltransferase PaAT-1</fullName>
    </submittedName>
</protein>
<dbReference type="PANTHER" id="PTHR23028:SF134">
    <property type="entry name" value="PUTATIVE (AFU_ORTHOLOGUE AFUA_4G08520)-RELATED"/>
    <property type="match status" value="1"/>
</dbReference>
<accession>A0A8H6RT55</accession>
<dbReference type="AlphaFoldDB" id="A0A8H6RT55"/>
<dbReference type="Proteomes" id="UP000660729">
    <property type="component" value="Unassembled WGS sequence"/>
</dbReference>
<keyword evidence="2" id="KW-1133">Transmembrane helix</keyword>
<dbReference type="GO" id="GO:0016747">
    <property type="term" value="F:acyltransferase activity, transferring groups other than amino-acyl groups"/>
    <property type="evidence" value="ECO:0007669"/>
    <property type="project" value="InterPro"/>
</dbReference>
<sequence>MNLVQVLHQKLRSANSGHRYKPLPTTSADVLEQKNASEDSKESWYTVLRRKAASGLVGLFQDKDARDAKPQPSLQDTAWLDGLRGIAAFVVYIEHFSLPYQNGMRVAYGSPNATSLWQLPIVRLLYSGTPMVSIFFVVSGCALSLKALKLANSGQPEAASASLSSSIFRRGVRLFAPTTIATFLVLLLTQLGLYEHPYAILEIHGRRHMVLDRPPHLSSFWAQIVDWVRYLFARLYYPEVWMGQLPGSTSSIYASQLWTIPIEFYASMALYVCLAGLIGTRGLVRRLTLGAMAAFSLIISRWDLMLFFAGALIADRIAEQRRPEPNDDTADEKWSNEKDVTNHGFRKVLQMVTSTSLTAMALLLLSYPDHEAWTNPLYHILAVVNDDYRMWQSCGAVLLALTCSRNSLLQRLLSSAVIRWLGHISYGLYIVHIPILVSYGWALVTFVRDHITGSESWWKKNMGFAPALIVLTPLVLLLAALWTNYVDRWCQRLARYLERKSRV</sequence>
<evidence type="ECO:0000259" key="3">
    <source>
        <dbReference type="Pfam" id="PF01757"/>
    </source>
</evidence>
<keyword evidence="2" id="KW-0812">Transmembrane</keyword>
<feature type="transmembrane region" description="Helical" evidence="2">
    <location>
        <begin position="464"/>
        <end position="485"/>
    </location>
</feature>
<evidence type="ECO:0000313" key="4">
    <source>
        <dbReference type="EMBL" id="KAF7196387.1"/>
    </source>
</evidence>
<dbReference type="PANTHER" id="PTHR23028">
    <property type="entry name" value="ACETYLTRANSFERASE"/>
    <property type="match status" value="1"/>
</dbReference>
<dbReference type="EMBL" id="JABCIY010000027">
    <property type="protein sequence ID" value="KAF7196387.1"/>
    <property type="molecule type" value="Genomic_DNA"/>
</dbReference>
<reference evidence="4" key="1">
    <citation type="submission" date="2020-04" db="EMBL/GenBank/DDBJ databases">
        <title>Draft genome resource of the tomato pathogen Pseudocercospora fuligena.</title>
        <authorList>
            <person name="Zaccaron A."/>
        </authorList>
    </citation>
    <scope>NUCLEOTIDE SEQUENCE</scope>
    <source>
        <strain evidence="4">PF001</strain>
    </source>
</reference>
<keyword evidence="4" id="KW-0808">Transferase</keyword>
<dbReference type="InterPro" id="IPR050879">
    <property type="entry name" value="Acyltransferase_3"/>
</dbReference>
<dbReference type="Pfam" id="PF01757">
    <property type="entry name" value="Acyl_transf_3"/>
    <property type="match status" value="1"/>
</dbReference>
<feature type="transmembrane region" description="Helical" evidence="2">
    <location>
        <begin position="257"/>
        <end position="279"/>
    </location>
</feature>
<dbReference type="InterPro" id="IPR002656">
    <property type="entry name" value="Acyl_transf_3_dom"/>
</dbReference>